<protein>
    <recommendedName>
        <fullName evidence="2">PX domain-containing protein</fullName>
    </recommendedName>
</protein>
<feature type="compositionally biased region" description="Polar residues" evidence="1">
    <location>
        <begin position="94"/>
        <end position="107"/>
    </location>
</feature>
<feature type="compositionally biased region" description="Acidic residues" evidence="1">
    <location>
        <begin position="361"/>
        <end position="376"/>
    </location>
</feature>
<organism evidence="3 4">
    <name type="scientific">Phytophthora oleae</name>
    <dbReference type="NCBI Taxonomy" id="2107226"/>
    <lineage>
        <taxon>Eukaryota</taxon>
        <taxon>Sar</taxon>
        <taxon>Stramenopiles</taxon>
        <taxon>Oomycota</taxon>
        <taxon>Peronosporomycetes</taxon>
        <taxon>Peronosporales</taxon>
        <taxon>Peronosporaceae</taxon>
        <taxon>Phytophthora</taxon>
    </lineage>
</organism>
<dbReference type="PROSITE" id="PS50195">
    <property type="entry name" value="PX"/>
    <property type="match status" value="1"/>
</dbReference>
<dbReference type="Pfam" id="PF00787">
    <property type="entry name" value="PX"/>
    <property type="match status" value="1"/>
</dbReference>
<feature type="region of interest" description="Disordered" evidence="1">
    <location>
        <begin position="361"/>
        <end position="399"/>
    </location>
</feature>
<gene>
    <name evidence="3" type="ORF">V7S43_016607</name>
</gene>
<feature type="compositionally biased region" description="Low complexity" evidence="1">
    <location>
        <begin position="283"/>
        <end position="292"/>
    </location>
</feature>
<dbReference type="AlphaFoldDB" id="A0ABD3EX17"/>
<comment type="caution">
    <text evidence="3">The sequence shown here is derived from an EMBL/GenBank/DDBJ whole genome shotgun (WGS) entry which is preliminary data.</text>
</comment>
<sequence length="680" mass="73627">MSAEEMHLTPLTDKNGRPEADEDARTESSEGSNAQSQWTPEAGESEDEFEDAMEPPSSTSGMLLTFEGAAPPLSGVYHDAVEATDEQVLAVIVSTGSEGSEGRQSTIQEEEEQDEEKENEMEDEVVAVVEAVVEKVAAGVCEEIDEEKVNVSGEDIAGIQVEETVAETLDEDVKDLEEDVDEEEGTIIGKEKREAVKDTAVEERPETSDETEQAVAEMEVENGVPEAPEVLASEQAVEGVLDGESASEENITAEPGIEEEAAEFVPEPDTTGDNADATEDTTPETPAVVVEPVEAEKLRNGAVQGTVEETAAPVSNLVETDPVGDESVADTVAEQPVMDHEAQKDEDAAVEAVVVNVVESEDTEAAAEEELVDEDPIAALAEQEPAEVPNEASTEEKALTTHSAEIASAEVEEVVAQVTNELVEAVLDKAEGAEEENFEEKPAPDSVSKEVATGEKTPKADDIVLEKDSEDNNVEAEGKKNSAQAEAGNASGIAPASAVKEVRDSNRKSSDDQPYRGVLLGLLPRLEPSSGATTTTTIEPFVLSSEGNEMMEVHLPPQRWTYEVYGFSIEDRVVYYHIHRSDRRTGIREPPVLKRYTDFRELQIQLLDTCLHAAADMPRIPRPHLGTVFRGYKSKKTIEIRETAFRALLRYISQYPALHGSAVFERFITTTRASTGAGWM</sequence>
<dbReference type="SUPFAM" id="SSF64268">
    <property type="entry name" value="PX domain"/>
    <property type="match status" value="1"/>
</dbReference>
<dbReference type="Gene3D" id="3.30.1520.10">
    <property type="entry name" value="Phox-like domain"/>
    <property type="match status" value="1"/>
</dbReference>
<dbReference type="CDD" id="cd06093">
    <property type="entry name" value="PX_domain"/>
    <property type="match status" value="1"/>
</dbReference>
<feature type="compositionally biased region" description="Acidic residues" evidence="1">
    <location>
        <begin position="174"/>
        <end position="185"/>
    </location>
</feature>
<feature type="compositionally biased region" description="Basic and acidic residues" evidence="1">
    <location>
        <begin position="452"/>
        <end position="467"/>
    </location>
</feature>
<feature type="region of interest" description="Disordered" evidence="1">
    <location>
        <begin position="92"/>
        <end position="122"/>
    </location>
</feature>
<keyword evidence="4" id="KW-1185">Reference proteome</keyword>
<proteinExistence type="predicted"/>
<dbReference type="EMBL" id="JBIMZQ010000054">
    <property type="protein sequence ID" value="KAL3658475.1"/>
    <property type="molecule type" value="Genomic_DNA"/>
</dbReference>
<evidence type="ECO:0000256" key="1">
    <source>
        <dbReference type="SAM" id="MobiDB-lite"/>
    </source>
</evidence>
<feature type="compositionally biased region" description="Acidic residues" evidence="1">
    <location>
        <begin position="108"/>
        <end position="122"/>
    </location>
</feature>
<name>A0ABD3EX17_9STRA</name>
<reference evidence="3 4" key="1">
    <citation type="submission" date="2024-09" db="EMBL/GenBank/DDBJ databases">
        <title>Genome sequencing and assembly of Phytophthora oleae, isolate VK10A, causative agent of rot of olive drupes.</title>
        <authorList>
            <person name="Conti Taguali S."/>
            <person name="Riolo M."/>
            <person name="La Spada F."/>
            <person name="Cacciola S.O."/>
            <person name="Dionisio G."/>
        </authorList>
    </citation>
    <scope>NUCLEOTIDE SEQUENCE [LARGE SCALE GENOMIC DNA]</scope>
    <source>
        <strain evidence="3 4">VK10A</strain>
    </source>
</reference>
<feature type="region of interest" description="Disordered" evidence="1">
    <location>
        <begin position="239"/>
        <end position="327"/>
    </location>
</feature>
<evidence type="ECO:0000313" key="3">
    <source>
        <dbReference type="EMBL" id="KAL3658475.1"/>
    </source>
</evidence>
<feature type="region of interest" description="Disordered" evidence="1">
    <location>
        <begin position="1"/>
        <end position="73"/>
    </location>
</feature>
<evidence type="ECO:0000313" key="4">
    <source>
        <dbReference type="Proteomes" id="UP001632037"/>
    </source>
</evidence>
<evidence type="ECO:0000259" key="2">
    <source>
        <dbReference type="PROSITE" id="PS50195"/>
    </source>
</evidence>
<feature type="compositionally biased region" description="Polar residues" evidence="1">
    <location>
        <begin position="29"/>
        <end position="39"/>
    </location>
</feature>
<feature type="compositionally biased region" description="Basic and acidic residues" evidence="1">
    <location>
        <begin position="500"/>
        <end position="514"/>
    </location>
</feature>
<feature type="compositionally biased region" description="Basic and acidic residues" evidence="1">
    <location>
        <begin position="14"/>
        <end position="28"/>
    </location>
</feature>
<feature type="compositionally biased region" description="Basic and acidic residues" evidence="1">
    <location>
        <begin position="189"/>
        <end position="207"/>
    </location>
</feature>
<dbReference type="Proteomes" id="UP001632037">
    <property type="component" value="Unassembled WGS sequence"/>
</dbReference>
<dbReference type="InterPro" id="IPR036871">
    <property type="entry name" value="PX_dom_sf"/>
</dbReference>
<accession>A0ABD3EX17</accession>
<dbReference type="InterPro" id="IPR001683">
    <property type="entry name" value="PX_dom"/>
</dbReference>
<feature type="compositionally biased region" description="Acidic residues" evidence="1">
    <location>
        <begin position="43"/>
        <end position="53"/>
    </location>
</feature>
<feature type="region of interest" description="Disordered" evidence="1">
    <location>
        <begin position="174"/>
        <end position="219"/>
    </location>
</feature>
<feature type="region of interest" description="Disordered" evidence="1">
    <location>
        <begin position="427"/>
        <end position="514"/>
    </location>
</feature>
<feature type="domain" description="PX" evidence="2">
    <location>
        <begin position="554"/>
        <end position="674"/>
    </location>
</feature>